<dbReference type="AlphaFoldDB" id="A0A165YZF9"/>
<gene>
    <name evidence="1" type="ORF">EXIGLDRAFT_692762</name>
</gene>
<protein>
    <submittedName>
        <fullName evidence="1">Uncharacterized protein</fullName>
    </submittedName>
</protein>
<proteinExistence type="predicted"/>
<evidence type="ECO:0000313" key="1">
    <source>
        <dbReference type="EMBL" id="KZV78059.1"/>
    </source>
</evidence>
<organism evidence="1 2">
    <name type="scientific">Exidia glandulosa HHB12029</name>
    <dbReference type="NCBI Taxonomy" id="1314781"/>
    <lineage>
        <taxon>Eukaryota</taxon>
        <taxon>Fungi</taxon>
        <taxon>Dikarya</taxon>
        <taxon>Basidiomycota</taxon>
        <taxon>Agaricomycotina</taxon>
        <taxon>Agaricomycetes</taxon>
        <taxon>Auriculariales</taxon>
        <taxon>Exidiaceae</taxon>
        <taxon>Exidia</taxon>
    </lineage>
</organism>
<name>A0A165YZF9_EXIGL</name>
<dbReference type="InParanoid" id="A0A165YZF9"/>
<dbReference type="EMBL" id="KV427166">
    <property type="protein sequence ID" value="KZV78059.1"/>
    <property type="molecule type" value="Genomic_DNA"/>
</dbReference>
<sequence>MIATRWGEHVSAVATSGRWCGRFGRMNNPRPLGVEGDKLSLSPWSERRFRRAGAGVTKTAFARSGQTARSSQKWEHRRHFRLFMARTGQARTLSQVGETTTLEISGCMYSEVIGVKEHVAVNAGNETGAPSAGHISKPRTMSVGDESARIEEHDEAMAHWAQYDEQDDVQLEDGMQPEEDD</sequence>
<reference evidence="1 2" key="1">
    <citation type="journal article" date="2016" name="Mol. Biol. Evol.">
        <title>Comparative Genomics of Early-Diverging Mushroom-Forming Fungi Provides Insights into the Origins of Lignocellulose Decay Capabilities.</title>
        <authorList>
            <person name="Nagy L.G."/>
            <person name="Riley R."/>
            <person name="Tritt A."/>
            <person name="Adam C."/>
            <person name="Daum C."/>
            <person name="Floudas D."/>
            <person name="Sun H."/>
            <person name="Yadav J.S."/>
            <person name="Pangilinan J."/>
            <person name="Larsson K.H."/>
            <person name="Matsuura K."/>
            <person name="Barry K."/>
            <person name="Labutti K."/>
            <person name="Kuo R."/>
            <person name="Ohm R.A."/>
            <person name="Bhattacharya S.S."/>
            <person name="Shirouzu T."/>
            <person name="Yoshinaga Y."/>
            <person name="Martin F.M."/>
            <person name="Grigoriev I.V."/>
            <person name="Hibbett D.S."/>
        </authorList>
    </citation>
    <scope>NUCLEOTIDE SEQUENCE [LARGE SCALE GENOMIC DNA]</scope>
    <source>
        <strain evidence="1 2">HHB12029</strain>
    </source>
</reference>
<keyword evidence="2" id="KW-1185">Reference proteome</keyword>
<dbReference type="Proteomes" id="UP000077266">
    <property type="component" value="Unassembled WGS sequence"/>
</dbReference>
<evidence type="ECO:0000313" key="2">
    <source>
        <dbReference type="Proteomes" id="UP000077266"/>
    </source>
</evidence>
<accession>A0A165YZF9</accession>